<dbReference type="STRING" id="2074.BG845_01041"/>
<dbReference type="InterPro" id="IPR009057">
    <property type="entry name" value="Homeodomain-like_sf"/>
</dbReference>
<dbReference type="PANTHER" id="PTHR30055:SF234">
    <property type="entry name" value="HTH-TYPE TRANSCRIPTIONAL REGULATOR BETI"/>
    <property type="match status" value="1"/>
</dbReference>
<keyword evidence="1" id="KW-0805">Transcription regulation</keyword>
<dbReference type="SUPFAM" id="SSF46689">
    <property type="entry name" value="Homeodomain-like"/>
    <property type="match status" value="1"/>
</dbReference>
<dbReference type="Pfam" id="PF00440">
    <property type="entry name" value="TetR_N"/>
    <property type="match status" value="1"/>
</dbReference>
<dbReference type="InterPro" id="IPR040611">
    <property type="entry name" value="AlkX_C"/>
</dbReference>
<evidence type="ECO:0000256" key="2">
    <source>
        <dbReference type="ARBA" id="ARBA00023125"/>
    </source>
</evidence>
<evidence type="ECO:0000256" key="4">
    <source>
        <dbReference type="PROSITE-ProRule" id="PRU00335"/>
    </source>
</evidence>
<dbReference type="Proteomes" id="UP000194360">
    <property type="component" value="Unassembled WGS sequence"/>
</dbReference>
<evidence type="ECO:0000313" key="7">
    <source>
        <dbReference type="Proteomes" id="UP000194360"/>
    </source>
</evidence>
<protein>
    <submittedName>
        <fullName evidence="6">Division inhibitor protein</fullName>
    </submittedName>
</protein>
<evidence type="ECO:0000256" key="3">
    <source>
        <dbReference type="ARBA" id="ARBA00023163"/>
    </source>
</evidence>
<dbReference type="EMBL" id="MIGB01000004">
    <property type="protein sequence ID" value="OSY42800.1"/>
    <property type="molecule type" value="Genomic_DNA"/>
</dbReference>
<comment type="caution">
    <text evidence="6">The sequence shown here is derived from an EMBL/GenBank/DDBJ whole genome shotgun (WGS) entry which is preliminary data.</text>
</comment>
<proteinExistence type="predicted"/>
<reference evidence="6 7" key="1">
    <citation type="submission" date="2016-09" db="EMBL/GenBank/DDBJ databases">
        <title>Pseudonocardia autotrophica DSM535, a candidate organism with high potential of specific P450 cytochromes.</title>
        <authorList>
            <person name="Grumaz C."/>
            <person name="Vainshtein Y."/>
            <person name="Kirstahler P."/>
            <person name="Sohn K."/>
        </authorList>
    </citation>
    <scope>NUCLEOTIDE SEQUENCE [LARGE SCALE GENOMIC DNA]</scope>
    <source>
        <strain evidence="6 7">DSM 535</strain>
    </source>
</reference>
<gene>
    <name evidence="6" type="ORF">BG845_01041</name>
</gene>
<accession>A0A1Y2N5Q3</accession>
<dbReference type="GO" id="GO:0000976">
    <property type="term" value="F:transcription cis-regulatory region binding"/>
    <property type="evidence" value="ECO:0007669"/>
    <property type="project" value="TreeGrafter"/>
</dbReference>
<dbReference type="Gene3D" id="1.10.357.10">
    <property type="entry name" value="Tetracycline Repressor, domain 2"/>
    <property type="match status" value="1"/>
</dbReference>
<sequence>MARRARDDLRAEVLDVAEQLAVAGDRMSMPELARRVGVSRQTLYSEFGDRDGLAAALVLRATGRFLDRIEAALDGEPDLHAAWVAAVHAALIEAARNPLVTALLTGDAAVPSAFGTGSGPIVAAATERAAGFLRRVRPDLPESDVRLAAATASRLVVSHLVLPGGTPEQVAGDVAAVVLRIVGGAPR</sequence>
<dbReference type="InterPro" id="IPR001647">
    <property type="entry name" value="HTH_TetR"/>
</dbReference>
<dbReference type="AlphaFoldDB" id="A0A1Y2N5Q3"/>
<feature type="domain" description="HTH tetR-type" evidence="5">
    <location>
        <begin position="3"/>
        <end position="65"/>
    </location>
</feature>
<evidence type="ECO:0000313" key="6">
    <source>
        <dbReference type="EMBL" id="OSY42800.1"/>
    </source>
</evidence>
<organism evidence="6 7">
    <name type="scientific">Pseudonocardia autotrophica</name>
    <name type="common">Amycolata autotrophica</name>
    <name type="synonym">Nocardia autotrophica</name>
    <dbReference type="NCBI Taxonomy" id="2074"/>
    <lineage>
        <taxon>Bacteria</taxon>
        <taxon>Bacillati</taxon>
        <taxon>Actinomycetota</taxon>
        <taxon>Actinomycetes</taxon>
        <taxon>Pseudonocardiales</taxon>
        <taxon>Pseudonocardiaceae</taxon>
        <taxon>Pseudonocardia</taxon>
    </lineage>
</organism>
<keyword evidence="2 4" id="KW-0238">DNA-binding</keyword>
<keyword evidence="7" id="KW-1185">Reference proteome</keyword>
<dbReference type="InterPro" id="IPR050109">
    <property type="entry name" value="HTH-type_TetR-like_transc_reg"/>
</dbReference>
<name>A0A1Y2N5Q3_PSEAH</name>
<dbReference type="Pfam" id="PF18556">
    <property type="entry name" value="TetR_C_35"/>
    <property type="match status" value="1"/>
</dbReference>
<evidence type="ECO:0000259" key="5">
    <source>
        <dbReference type="PROSITE" id="PS50977"/>
    </source>
</evidence>
<dbReference type="PROSITE" id="PS50977">
    <property type="entry name" value="HTH_TETR_2"/>
    <property type="match status" value="1"/>
</dbReference>
<keyword evidence="3" id="KW-0804">Transcription</keyword>
<feature type="DNA-binding region" description="H-T-H motif" evidence="4">
    <location>
        <begin position="28"/>
        <end position="47"/>
    </location>
</feature>
<dbReference type="PANTHER" id="PTHR30055">
    <property type="entry name" value="HTH-TYPE TRANSCRIPTIONAL REGULATOR RUTR"/>
    <property type="match status" value="1"/>
</dbReference>
<dbReference type="GO" id="GO:0003700">
    <property type="term" value="F:DNA-binding transcription factor activity"/>
    <property type="evidence" value="ECO:0007669"/>
    <property type="project" value="TreeGrafter"/>
</dbReference>
<evidence type="ECO:0000256" key="1">
    <source>
        <dbReference type="ARBA" id="ARBA00023015"/>
    </source>
</evidence>